<evidence type="ECO:0000313" key="1">
    <source>
        <dbReference type="EMBL" id="KAJ8416900.1"/>
    </source>
</evidence>
<gene>
    <name evidence="1" type="ORF">AAFF_G00327780</name>
</gene>
<protein>
    <submittedName>
        <fullName evidence="1">Uncharacterized protein</fullName>
    </submittedName>
</protein>
<sequence length="81" mass="9052">MVVAMALAVEVEVGVAMVLGDTKCFPFIDLATVLSRRGCEQRSGQESCRKCTLAYQVSDLKEEGELEKKLSSLRLKIYYDM</sequence>
<dbReference type="Proteomes" id="UP001221898">
    <property type="component" value="Unassembled WGS sequence"/>
</dbReference>
<evidence type="ECO:0000313" key="2">
    <source>
        <dbReference type="Proteomes" id="UP001221898"/>
    </source>
</evidence>
<organism evidence="1 2">
    <name type="scientific">Aldrovandia affinis</name>
    <dbReference type="NCBI Taxonomy" id="143900"/>
    <lineage>
        <taxon>Eukaryota</taxon>
        <taxon>Metazoa</taxon>
        <taxon>Chordata</taxon>
        <taxon>Craniata</taxon>
        <taxon>Vertebrata</taxon>
        <taxon>Euteleostomi</taxon>
        <taxon>Actinopterygii</taxon>
        <taxon>Neopterygii</taxon>
        <taxon>Teleostei</taxon>
        <taxon>Notacanthiformes</taxon>
        <taxon>Halosauridae</taxon>
        <taxon>Aldrovandia</taxon>
    </lineage>
</organism>
<reference evidence="1" key="1">
    <citation type="journal article" date="2023" name="Science">
        <title>Genome structures resolve the early diversification of teleost fishes.</title>
        <authorList>
            <person name="Parey E."/>
            <person name="Louis A."/>
            <person name="Montfort J."/>
            <person name="Bouchez O."/>
            <person name="Roques C."/>
            <person name="Iampietro C."/>
            <person name="Lluch J."/>
            <person name="Castinel A."/>
            <person name="Donnadieu C."/>
            <person name="Desvignes T."/>
            <person name="Floi Bucao C."/>
            <person name="Jouanno E."/>
            <person name="Wen M."/>
            <person name="Mejri S."/>
            <person name="Dirks R."/>
            <person name="Jansen H."/>
            <person name="Henkel C."/>
            <person name="Chen W.J."/>
            <person name="Zahm M."/>
            <person name="Cabau C."/>
            <person name="Klopp C."/>
            <person name="Thompson A.W."/>
            <person name="Robinson-Rechavi M."/>
            <person name="Braasch I."/>
            <person name="Lecointre G."/>
            <person name="Bobe J."/>
            <person name="Postlethwait J.H."/>
            <person name="Berthelot C."/>
            <person name="Roest Crollius H."/>
            <person name="Guiguen Y."/>
        </authorList>
    </citation>
    <scope>NUCLEOTIDE SEQUENCE</scope>
    <source>
        <strain evidence="1">NC1722</strain>
    </source>
</reference>
<proteinExistence type="predicted"/>
<accession>A0AAD7T9I4</accession>
<comment type="caution">
    <text evidence="1">The sequence shown here is derived from an EMBL/GenBank/DDBJ whole genome shotgun (WGS) entry which is preliminary data.</text>
</comment>
<name>A0AAD7T9I4_9TELE</name>
<dbReference type="AlphaFoldDB" id="A0AAD7T9I4"/>
<keyword evidence="2" id="KW-1185">Reference proteome</keyword>
<dbReference type="EMBL" id="JAINUG010000005">
    <property type="protein sequence ID" value="KAJ8416900.1"/>
    <property type="molecule type" value="Genomic_DNA"/>
</dbReference>